<dbReference type="InterPro" id="IPR027470">
    <property type="entry name" value="Cation_efflux_CTD"/>
</dbReference>
<comment type="similarity">
    <text evidence="2">Belongs to the cation diffusion facilitator (CDF) transporter (TC 2.A.4) family. SLC30A subfamily.</text>
</comment>
<keyword evidence="4 8" id="KW-0812">Transmembrane</keyword>
<sequence length="307" mass="31548">MGHGHGHGHGAARAADRRRLRIVLAVTATVMVVEVIGAFVTDSLALLADAGHMATDAAAVVLALGASFVAGLPGGKRSTFGYHRAEILAALVNAVVLLVVCGYLAWAAIPRLLDPAHVDGGAMVAFALVGLIANGVSLTVLGRADGESLNMRGALNEVLADLLGSVLAVLSGVAILVADWHRADPIASLLIAAMILPRSVALLRDAAVVLLEIAPAGLDLDDVEQHVLGVPGVVDVHDLHAWTITSGLPSLSAHVTVTDEALAARGVGAVLDDLCACVAEHFGVRHATFQVEPVSHRSHEDLGEVHT</sequence>
<accession>A0ABP7XQM6</accession>
<dbReference type="SUPFAM" id="SSF160240">
    <property type="entry name" value="Cation efflux protein cytoplasmic domain-like"/>
    <property type="match status" value="1"/>
</dbReference>
<keyword evidence="12" id="KW-1185">Reference proteome</keyword>
<evidence type="ECO:0000256" key="2">
    <source>
        <dbReference type="ARBA" id="ARBA00008873"/>
    </source>
</evidence>
<dbReference type="InterPro" id="IPR058533">
    <property type="entry name" value="Cation_efflux_TM"/>
</dbReference>
<proteinExistence type="inferred from homology"/>
<dbReference type="Proteomes" id="UP001501495">
    <property type="component" value="Unassembled WGS sequence"/>
</dbReference>
<evidence type="ECO:0000256" key="6">
    <source>
        <dbReference type="ARBA" id="ARBA00023065"/>
    </source>
</evidence>
<evidence type="ECO:0000256" key="8">
    <source>
        <dbReference type="SAM" id="Phobius"/>
    </source>
</evidence>
<dbReference type="InterPro" id="IPR027469">
    <property type="entry name" value="Cation_efflux_TMD_sf"/>
</dbReference>
<evidence type="ECO:0000259" key="9">
    <source>
        <dbReference type="Pfam" id="PF01545"/>
    </source>
</evidence>
<evidence type="ECO:0000256" key="1">
    <source>
        <dbReference type="ARBA" id="ARBA00004141"/>
    </source>
</evidence>
<evidence type="ECO:0000313" key="11">
    <source>
        <dbReference type="EMBL" id="GAA4123448.1"/>
    </source>
</evidence>
<protein>
    <submittedName>
        <fullName evidence="11">Cation diffusion facilitator family transporter</fullName>
    </submittedName>
</protein>
<evidence type="ECO:0000256" key="4">
    <source>
        <dbReference type="ARBA" id="ARBA00022692"/>
    </source>
</evidence>
<feature type="transmembrane region" description="Helical" evidence="8">
    <location>
        <begin position="162"/>
        <end position="180"/>
    </location>
</feature>
<reference evidence="12" key="1">
    <citation type="journal article" date="2019" name="Int. J. Syst. Evol. Microbiol.">
        <title>The Global Catalogue of Microorganisms (GCM) 10K type strain sequencing project: providing services to taxonomists for standard genome sequencing and annotation.</title>
        <authorList>
            <consortium name="The Broad Institute Genomics Platform"/>
            <consortium name="The Broad Institute Genome Sequencing Center for Infectious Disease"/>
            <person name="Wu L."/>
            <person name="Ma J."/>
        </authorList>
    </citation>
    <scope>NUCLEOTIDE SEQUENCE [LARGE SCALE GENOMIC DNA]</scope>
    <source>
        <strain evidence="12">JCM 16703</strain>
    </source>
</reference>
<comment type="caution">
    <text evidence="11">The sequence shown here is derived from an EMBL/GenBank/DDBJ whole genome shotgun (WGS) entry which is preliminary data.</text>
</comment>
<organism evidence="11 12">
    <name type="scientific">Nocardioides fonticola</name>
    <dbReference type="NCBI Taxonomy" id="450363"/>
    <lineage>
        <taxon>Bacteria</taxon>
        <taxon>Bacillati</taxon>
        <taxon>Actinomycetota</taxon>
        <taxon>Actinomycetes</taxon>
        <taxon>Propionibacteriales</taxon>
        <taxon>Nocardioidaceae</taxon>
        <taxon>Nocardioides</taxon>
    </lineage>
</organism>
<evidence type="ECO:0000256" key="3">
    <source>
        <dbReference type="ARBA" id="ARBA00022448"/>
    </source>
</evidence>
<dbReference type="Pfam" id="PF01545">
    <property type="entry name" value="Cation_efflux"/>
    <property type="match status" value="1"/>
</dbReference>
<keyword evidence="3" id="KW-0813">Transport</keyword>
<comment type="subcellular location">
    <subcellularLocation>
        <location evidence="1">Membrane</location>
        <topology evidence="1">Multi-pass membrane protein</topology>
    </subcellularLocation>
</comment>
<dbReference type="PANTHER" id="PTHR11562:SF17">
    <property type="entry name" value="RE54080P-RELATED"/>
    <property type="match status" value="1"/>
</dbReference>
<dbReference type="Gene3D" id="1.20.1510.10">
    <property type="entry name" value="Cation efflux protein transmembrane domain"/>
    <property type="match status" value="1"/>
</dbReference>
<dbReference type="SUPFAM" id="SSF161111">
    <property type="entry name" value="Cation efflux protein transmembrane domain-like"/>
    <property type="match status" value="1"/>
</dbReference>
<dbReference type="EMBL" id="BAAAZH010000024">
    <property type="protein sequence ID" value="GAA4123448.1"/>
    <property type="molecule type" value="Genomic_DNA"/>
</dbReference>
<feature type="transmembrane region" description="Helical" evidence="8">
    <location>
        <begin position="53"/>
        <end position="75"/>
    </location>
</feature>
<dbReference type="InterPro" id="IPR050681">
    <property type="entry name" value="CDF/SLC30A"/>
</dbReference>
<dbReference type="PANTHER" id="PTHR11562">
    <property type="entry name" value="CATION EFFLUX PROTEIN/ ZINC TRANSPORTER"/>
    <property type="match status" value="1"/>
</dbReference>
<keyword evidence="7 8" id="KW-0472">Membrane</keyword>
<feature type="domain" description="Cation efflux protein transmembrane" evidence="9">
    <location>
        <begin position="21"/>
        <end position="211"/>
    </location>
</feature>
<gene>
    <name evidence="11" type="ORF">GCM10022215_30110</name>
</gene>
<name>A0ABP7XQM6_9ACTN</name>
<dbReference type="InterPro" id="IPR036837">
    <property type="entry name" value="Cation_efflux_CTD_sf"/>
</dbReference>
<dbReference type="RefSeq" id="WP_344734279.1">
    <property type="nucleotide sequence ID" value="NZ_BAAAZH010000024.1"/>
</dbReference>
<evidence type="ECO:0000259" key="10">
    <source>
        <dbReference type="Pfam" id="PF16916"/>
    </source>
</evidence>
<dbReference type="NCBIfam" id="TIGR01297">
    <property type="entry name" value="CDF"/>
    <property type="match status" value="1"/>
</dbReference>
<keyword evidence="5 8" id="KW-1133">Transmembrane helix</keyword>
<feature type="transmembrane region" description="Helical" evidence="8">
    <location>
        <begin position="20"/>
        <end position="41"/>
    </location>
</feature>
<evidence type="ECO:0000313" key="12">
    <source>
        <dbReference type="Proteomes" id="UP001501495"/>
    </source>
</evidence>
<evidence type="ECO:0000256" key="5">
    <source>
        <dbReference type="ARBA" id="ARBA00022989"/>
    </source>
</evidence>
<feature type="transmembrane region" description="Helical" evidence="8">
    <location>
        <begin position="87"/>
        <end position="109"/>
    </location>
</feature>
<feature type="domain" description="Cation efflux protein cytoplasmic" evidence="10">
    <location>
        <begin position="217"/>
        <end position="293"/>
    </location>
</feature>
<keyword evidence="6" id="KW-0406">Ion transport</keyword>
<dbReference type="Pfam" id="PF16916">
    <property type="entry name" value="ZT_dimer"/>
    <property type="match status" value="1"/>
</dbReference>
<feature type="transmembrane region" description="Helical" evidence="8">
    <location>
        <begin position="121"/>
        <end position="141"/>
    </location>
</feature>
<dbReference type="InterPro" id="IPR002524">
    <property type="entry name" value="Cation_efflux"/>
</dbReference>
<evidence type="ECO:0000256" key="7">
    <source>
        <dbReference type="ARBA" id="ARBA00023136"/>
    </source>
</evidence>